<comment type="caution">
    <text evidence="2">The sequence shown here is derived from an EMBL/GenBank/DDBJ whole genome shotgun (WGS) entry which is preliminary data.</text>
</comment>
<protein>
    <submittedName>
        <fullName evidence="2">Uncharacterized protein</fullName>
    </submittedName>
</protein>
<proteinExistence type="predicted"/>
<reference evidence="2 3" key="1">
    <citation type="submission" date="2020-08" db="EMBL/GenBank/DDBJ databases">
        <title>Genomic Encyclopedia of Type Strains, Phase IV (KMG-IV): sequencing the most valuable type-strain genomes for metagenomic binning, comparative biology and taxonomic classification.</title>
        <authorList>
            <person name="Goeker M."/>
        </authorList>
    </citation>
    <scope>NUCLEOTIDE SEQUENCE [LARGE SCALE GENOMIC DNA]</scope>
    <source>
        <strain evidence="2 3">DSM 43350</strain>
    </source>
</reference>
<keyword evidence="3" id="KW-1185">Reference proteome</keyword>
<feature type="region of interest" description="Disordered" evidence="1">
    <location>
        <begin position="22"/>
        <end position="50"/>
    </location>
</feature>
<dbReference type="EMBL" id="JACHGV010000021">
    <property type="protein sequence ID" value="MBB6081695.1"/>
    <property type="molecule type" value="Genomic_DNA"/>
</dbReference>
<name>A0A7W9WMH8_9ACTN</name>
<dbReference type="Proteomes" id="UP000591537">
    <property type="component" value="Unassembled WGS sequence"/>
</dbReference>
<evidence type="ECO:0000256" key="1">
    <source>
        <dbReference type="SAM" id="MobiDB-lite"/>
    </source>
</evidence>
<accession>A0A7W9WMH8</accession>
<feature type="compositionally biased region" description="Gly residues" evidence="1">
    <location>
        <begin position="37"/>
        <end position="48"/>
    </location>
</feature>
<evidence type="ECO:0000313" key="2">
    <source>
        <dbReference type="EMBL" id="MBB6081695.1"/>
    </source>
</evidence>
<gene>
    <name evidence="2" type="ORF">HNR57_007646</name>
</gene>
<sequence length="414" mass="42812">MAALAVATVLFPLVAGCGGGHDDSGPGAKGSKATAGRQGGSKGAGQGSGAFPDRGVIVTASCSVPASKPASVTVTGWDPATWERTVSRTFTVPAEAVVAGADDVASPLVELCADNFPGAGTSEDGPRAVAATRLRQLFDEDFSRMAVVLIDRETEATGVGYVDTSGKLTKLSGEQGDDFGDTPKEENAVFAQDGSAVWFTETDSSDRVRIASRSVAGDHAVTEQAGGDGNYMDGAGLALAGDPVRGLFGKEVRISPNGRKATAFITWQGYNVADVPQRSALLKADGVKATGIPFDADCYPYGWVDDRTVLCGPRLGKAKAPERKNSFWTLDTSRLDGTADLPKGALGGPIIPATDRKNTVRAISRNGKQMIFASLQGTRLDFFVSAIAPGATPKKITAGGADRALGVGDVLEWR</sequence>
<evidence type="ECO:0000313" key="3">
    <source>
        <dbReference type="Proteomes" id="UP000591537"/>
    </source>
</evidence>
<organism evidence="2 3">
    <name type="scientific">Streptomyces paradoxus</name>
    <dbReference type="NCBI Taxonomy" id="66375"/>
    <lineage>
        <taxon>Bacteria</taxon>
        <taxon>Bacillati</taxon>
        <taxon>Actinomycetota</taxon>
        <taxon>Actinomycetes</taxon>
        <taxon>Kitasatosporales</taxon>
        <taxon>Streptomycetaceae</taxon>
        <taxon>Streptomyces</taxon>
    </lineage>
</organism>
<dbReference type="RefSeq" id="WP_184567683.1">
    <property type="nucleotide sequence ID" value="NZ_BAAARS010000018.1"/>
</dbReference>
<dbReference type="AlphaFoldDB" id="A0A7W9WMH8"/>